<dbReference type="PANTHER" id="PTHR12110">
    <property type="entry name" value="HYDROXYPYRUVATE ISOMERASE"/>
    <property type="match status" value="1"/>
</dbReference>
<reference evidence="2 3" key="1">
    <citation type="journal article" date="2012" name="Sci. Rep.">
        <title>Genomic perspectives on the evolution of fungal entomopathogenicity in Beauveria bassiana.</title>
        <authorList>
            <person name="Xiao G."/>
            <person name="Ying S.H."/>
            <person name="Zheng P."/>
            <person name="Wang Z.L."/>
            <person name="Zhang S."/>
            <person name="Xie X.Q."/>
            <person name="Shang Y."/>
            <person name="St Leger R.J."/>
            <person name="Zhao G.P."/>
            <person name="Wang C."/>
            <person name="Feng M.G."/>
        </authorList>
    </citation>
    <scope>NUCLEOTIDE SEQUENCE [LARGE SCALE GENOMIC DNA]</scope>
    <source>
        <strain evidence="2 3">ARSEF 2860</strain>
    </source>
</reference>
<name>J5J6T2_BEAB2</name>
<accession>J5J6T2</accession>
<evidence type="ECO:0000259" key="1">
    <source>
        <dbReference type="Pfam" id="PF01261"/>
    </source>
</evidence>
<dbReference type="AlphaFoldDB" id="J5J6T2"/>
<feature type="domain" description="Xylose isomerase-like TIM barrel" evidence="1">
    <location>
        <begin position="26"/>
        <end position="326"/>
    </location>
</feature>
<dbReference type="GO" id="GO:0016853">
    <property type="term" value="F:isomerase activity"/>
    <property type="evidence" value="ECO:0007669"/>
    <property type="project" value="UniProtKB-KW"/>
</dbReference>
<protein>
    <submittedName>
        <fullName evidence="2">Xylose isomerase-like TIM barrel</fullName>
    </submittedName>
</protein>
<dbReference type="InterPro" id="IPR013022">
    <property type="entry name" value="Xyl_isomerase-like_TIM-brl"/>
</dbReference>
<dbReference type="HOGENOM" id="CLU_035063_0_0_1"/>
<dbReference type="InterPro" id="IPR050312">
    <property type="entry name" value="IolE/XylAMocC-like"/>
</dbReference>
<dbReference type="GeneID" id="19891874"/>
<proteinExistence type="predicted"/>
<dbReference type="STRING" id="655819.J5J6T2"/>
<sequence>MPCQLAITSVSLGRGTAGHNFVHKMDMAQKHGYKGVELFHDDLASITRMMPGGLTKANELEAARIIHQVCRQRGIKVICLQPFWHYEGLLDRSKHFEHVEKLFFWFKLARALETDMIQIPSNFLPKSQLSSDPRLAIQDLQKVADFGLLQEPPMRFVYEALAWGTHCDTWERSWEIVQQVDRPNFGLCLDTFNIAARVWADPTDPTGRNKDSDELLAQSLALMAETVDVSKVFCVQVVDAERLASPLLPGHELHDEAQPPRMSWSRNCRLFYGESDRGACLPVKQIARVIFKDLGYQGWVSMELFHRRMAEEDATVPRELAARGAVAWKKLVRDVGVKVALPPTGDLAASSEKRRTRSRRHFLRPQQPQMYLGESLGSLCTGPSHASGLKWPYKNWTRGP</sequence>
<evidence type="ECO:0000313" key="3">
    <source>
        <dbReference type="Proteomes" id="UP000002762"/>
    </source>
</evidence>
<keyword evidence="3" id="KW-1185">Reference proteome</keyword>
<dbReference type="Pfam" id="PF01261">
    <property type="entry name" value="AP_endonuc_2"/>
    <property type="match status" value="1"/>
</dbReference>
<dbReference type="OrthoDB" id="5360893at2759"/>
<organism evidence="2 3">
    <name type="scientific">Beauveria bassiana (strain ARSEF 2860)</name>
    <name type="common">White muscardine disease fungus</name>
    <name type="synonym">Tritirachium shiotae</name>
    <dbReference type="NCBI Taxonomy" id="655819"/>
    <lineage>
        <taxon>Eukaryota</taxon>
        <taxon>Fungi</taxon>
        <taxon>Dikarya</taxon>
        <taxon>Ascomycota</taxon>
        <taxon>Pezizomycotina</taxon>
        <taxon>Sordariomycetes</taxon>
        <taxon>Hypocreomycetidae</taxon>
        <taxon>Hypocreales</taxon>
        <taxon>Cordycipitaceae</taxon>
        <taxon>Beauveria</taxon>
    </lineage>
</organism>
<dbReference type="InParanoid" id="J5J6T2"/>
<dbReference type="RefSeq" id="XP_008602181.1">
    <property type="nucleotide sequence ID" value="XM_008603959.1"/>
</dbReference>
<dbReference type="PANTHER" id="PTHR12110:SF21">
    <property type="entry name" value="XYLOSE ISOMERASE-LIKE TIM BARREL DOMAIN-CONTAINING PROTEIN"/>
    <property type="match status" value="1"/>
</dbReference>
<dbReference type="Proteomes" id="UP000002762">
    <property type="component" value="Unassembled WGS sequence"/>
</dbReference>
<dbReference type="EMBL" id="JH725190">
    <property type="protein sequence ID" value="EJP62188.1"/>
    <property type="molecule type" value="Genomic_DNA"/>
</dbReference>
<dbReference type="SUPFAM" id="SSF51658">
    <property type="entry name" value="Xylose isomerase-like"/>
    <property type="match status" value="1"/>
</dbReference>
<keyword evidence="2" id="KW-0413">Isomerase</keyword>
<dbReference type="InterPro" id="IPR036237">
    <property type="entry name" value="Xyl_isomerase-like_sf"/>
</dbReference>
<gene>
    <name evidence="2" type="ORF">BBA_08862</name>
</gene>
<dbReference type="Gene3D" id="3.20.20.150">
    <property type="entry name" value="Divalent-metal-dependent TIM barrel enzymes"/>
    <property type="match status" value="1"/>
</dbReference>
<evidence type="ECO:0000313" key="2">
    <source>
        <dbReference type="EMBL" id="EJP62188.1"/>
    </source>
</evidence>